<dbReference type="InterPro" id="IPR029071">
    <property type="entry name" value="Ubiquitin-like_domsf"/>
</dbReference>
<dbReference type="Gene3D" id="3.10.20.90">
    <property type="entry name" value="Phosphatidylinositol 3-kinase Catalytic Subunit, Chain A, domain 1"/>
    <property type="match status" value="1"/>
</dbReference>
<evidence type="ECO:0000256" key="1">
    <source>
        <dbReference type="SAM" id="MobiDB-lite"/>
    </source>
</evidence>
<reference evidence="3" key="1">
    <citation type="submission" date="2014-09" db="EMBL/GenBank/DDBJ databases">
        <title>Genome sequence of the luminous mushroom Mycena chlorophos for searching fungal bioluminescence genes.</title>
        <authorList>
            <person name="Tanaka Y."/>
            <person name="Kasuga D."/>
            <person name="Oba Y."/>
            <person name="Hase S."/>
            <person name="Sato K."/>
            <person name="Oba Y."/>
            <person name="Sakakibara Y."/>
        </authorList>
    </citation>
    <scope>NUCLEOTIDE SEQUENCE</scope>
</reference>
<dbReference type="PANTHER" id="PTHR13169">
    <property type="entry name" value="UBIQUITIN-LIKE PROTEIN 3 HCG-1 PROTEIN"/>
    <property type="match status" value="1"/>
</dbReference>
<dbReference type="SUPFAM" id="SSF54236">
    <property type="entry name" value="Ubiquitin-like"/>
    <property type="match status" value="1"/>
</dbReference>
<feature type="domain" description="UBL3-like ubiquitin" evidence="2">
    <location>
        <begin position="70"/>
        <end position="160"/>
    </location>
</feature>
<protein>
    <recommendedName>
        <fullName evidence="2">UBL3-like ubiquitin domain-containing protein</fullName>
    </recommendedName>
</protein>
<evidence type="ECO:0000313" key="4">
    <source>
        <dbReference type="Proteomes" id="UP000815677"/>
    </source>
</evidence>
<proteinExistence type="predicted"/>
<dbReference type="Proteomes" id="UP000815677">
    <property type="component" value="Unassembled WGS sequence"/>
</dbReference>
<organism evidence="3 4">
    <name type="scientific">Mycena chlorophos</name>
    <name type="common">Agaric fungus</name>
    <name type="synonym">Agaricus chlorophos</name>
    <dbReference type="NCBI Taxonomy" id="658473"/>
    <lineage>
        <taxon>Eukaryota</taxon>
        <taxon>Fungi</taxon>
        <taxon>Dikarya</taxon>
        <taxon>Basidiomycota</taxon>
        <taxon>Agaricomycotina</taxon>
        <taxon>Agaricomycetes</taxon>
        <taxon>Agaricomycetidae</taxon>
        <taxon>Agaricales</taxon>
        <taxon>Marasmiineae</taxon>
        <taxon>Mycenaceae</taxon>
        <taxon>Mycena</taxon>
    </lineage>
</organism>
<evidence type="ECO:0000259" key="2">
    <source>
        <dbReference type="Pfam" id="PF13881"/>
    </source>
</evidence>
<dbReference type="PANTHER" id="PTHR13169:SF0">
    <property type="entry name" value="UBIQUITIN-LIKE PROTEIN 3"/>
    <property type="match status" value="1"/>
</dbReference>
<dbReference type="Pfam" id="PF13881">
    <property type="entry name" value="Rad60-SLD_2"/>
    <property type="match status" value="1"/>
</dbReference>
<name>A0ABQ0LH07_MYCCL</name>
<feature type="compositionally biased region" description="Acidic residues" evidence="1">
    <location>
        <begin position="42"/>
        <end position="65"/>
    </location>
</feature>
<feature type="region of interest" description="Disordered" evidence="1">
    <location>
        <begin position="35"/>
        <end position="68"/>
    </location>
</feature>
<evidence type="ECO:0000313" key="3">
    <source>
        <dbReference type="EMBL" id="GAT50434.1"/>
    </source>
</evidence>
<sequence>MQQLPTGSVTLLLPPNPHFVAGGPYPDATASACTSMTRVDLTSDDDPTDDAPVEDEPQSPDEDSEPPQTSIIFLLCSGSRSTQSYDPLTTVKTVKDSLWDAWPSDWPDTRPPSASYLRLLHLGRVLQDEETLTKLGFPSHSSNSHFAPTIVHLAISASASRRCPVDDELELGVAAVEKRGRGVPEPVRPAMQRRGGGRSSQDNLHCPALLLDATHSLLEVISFI</sequence>
<dbReference type="InterPro" id="IPR040015">
    <property type="entry name" value="UBL3-like"/>
</dbReference>
<keyword evidence="4" id="KW-1185">Reference proteome</keyword>
<dbReference type="EMBL" id="DF846472">
    <property type="protein sequence ID" value="GAT50434.1"/>
    <property type="molecule type" value="Genomic_DNA"/>
</dbReference>
<gene>
    <name evidence="3" type="ORF">MCHLO_07676</name>
</gene>
<dbReference type="InterPro" id="IPR039540">
    <property type="entry name" value="UBL3-like_ubiquitin_dom"/>
</dbReference>
<accession>A0ABQ0LH07</accession>